<reference evidence="1 2" key="1">
    <citation type="journal article" date="2021" name="Elife">
        <title>Chloroplast acquisition without the gene transfer in kleptoplastic sea slugs, Plakobranchus ocellatus.</title>
        <authorList>
            <person name="Maeda T."/>
            <person name="Takahashi S."/>
            <person name="Yoshida T."/>
            <person name="Shimamura S."/>
            <person name="Takaki Y."/>
            <person name="Nagai Y."/>
            <person name="Toyoda A."/>
            <person name="Suzuki Y."/>
            <person name="Arimoto A."/>
            <person name="Ishii H."/>
            <person name="Satoh N."/>
            <person name="Nishiyama T."/>
            <person name="Hasebe M."/>
            <person name="Maruyama T."/>
            <person name="Minagawa J."/>
            <person name="Obokata J."/>
            <person name="Shigenobu S."/>
        </authorList>
    </citation>
    <scope>NUCLEOTIDE SEQUENCE [LARGE SCALE GENOMIC DNA]</scope>
</reference>
<comment type="caution">
    <text evidence="1">The sequence shown here is derived from an EMBL/GenBank/DDBJ whole genome shotgun (WGS) entry which is preliminary data.</text>
</comment>
<accession>A0AAV3ZI26</accession>
<gene>
    <name evidence="1" type="ORF">PoB_002069700</name>
</gene>
<protein>
    <submittedName>
        <fullName evidence="1">Uncharacterized protein</fullName>
    </submittedName>
</protein>
<dbReference type="Proteomes" id="UP000735302">
    <property type="component" value="Unassembled WGS sequence"/>
</dbReference>
<organism evidence="1 2">
    <name type="scientific">Plakobranchus ocellatus</name>
    <dbReference type="NCBI Taxonomy" id="259542"/>
    <lineage>
        <taxon>Eukaryota</taxon>
        <taxon>Metazoa</taxon>
        <taxon>Spiralia</taxon>
        <taxon>Lophotrochozoa</taxon>
        <taxon>Mollusca</taxon>
        <taxon>Gastropoda</taxon>
        <taxon>Heterobranchia</taxon>
        <taxon>Euthyneura</taxon>
        <taxon>Panpulmonata</taxon>
        <taxon>Sacoglossa</taxon>
        <taxon>Placobranchoidea</taxon>
        <taxon>Plakobranchidae</taxon>
        <taxon>Plakobranchus</taxon>
    </lineage>
</organism>
<dbReference type="AlphaFoldDB" id="A0AAV3ZI26"/>
<sequence>MLVPMWDLQMFSRLVLNIEDGWMCSRSPYKTMQRPETLGQVQIREDEVLEKYLNSSPGPVSIFGRASMLRPQHYHQDRRNTTHDMSVSKASFITTKPLGDPGRKEDHTDHVTLNTTLAAPAVPIAQAVLSRALTIITRCR</sequence>
<evidence type="ECO:0000313" key="2">
    <source>
        <dbReference type="Proteomes" id="UP000735302"/>
    </source>
</evidence>
<evidence type="ECO:0000313" key="1">
    <source>
        <dbReference type="EMBL" id="GFN94191.1"/>
    </source>
</evidence>
<keyword evidence="2" id="KW-1185">Reference proteome</keyword>
<dbReference type="EMBL" id="BLXT01002413">
    <property type="protein sequence ID" value="GFN94191.1"/>
    <property type="molecule type" value="Genomic_DNA"/>
</dbReference>
<proteinExistence type="predicted"/>
<name>A0AAV3ZI26_9GAST</name>